<dbReference type="Pfam" id="PF00650">
    <property type="entry name" value="CRAL_TRIO"/>
    <property type="match status" value="1"/>
</dbReference>
<dbReference type="PROSITE" id="PS50191">
    <property type="entry name" value="CRAL_TRIO"/>
    <property type="match status" value="1"/>
</dbReference>
<organism evidence="2 3">
    <name type="scientific">Stomoxys calcitrans</name>
    <name type="common">Stable fly</name>
    <name type="synonym">Conops calcitrans</name>
    <dbReference type="NCBI Taxonomy" id="35570"/>
    <lineage>
        <taxon>Eukaryota</taxon>
        <taxon>Metazoa</taxon>
        <taxon>Ecdysozoa</taxon>
        <taxon>Arthropoda</taxon>
        <taxon>Hexapoda</taxon>
        <taxon>Insecta</taxon>
        <taxon>Pterygota</taxon>
        <taxon>Neoptera</taxon>
        <taxon>Endopterygota</taxon>
        <taxon>Diptera</taxon>
        <taxon>Brachycera</taxon>
        <taxon>Muscomorpha</taxon>
        <taxon>Muscoidea</taxon>
        <taxon>Muscidae</taxon>
        <taxon>Stomoxys</taxon>
    </lineage>
</organism>
<accession>A0A1I8NY00</accession>
<dbReference type="InterPro" id="IPR001251">
    <property type="entry name" value="CRAL-TRIO_dom"/>
</dbReference>
<dbReference type="Gene3D" id="3.40.525.10">
    <property type="entry name" value="CRAL-TRIO lipid binding domain"/>
    <property type="match status" value="1"/>
</dbReference>
<gene>
    <name evidence="2" type="primary">106085621</name>
</gene>
<evidence type="ECO:0000259" key="1">
    <source>
        <dbReference type="PROSITE" id="PS50191"/>
    </source>
</evidence>
<name>A0A1I8NY00_STOCA</name>
<dbReference type="KEGG" id="scac:106085621"/>
<feature type="domain" description="CRAL-TRIO" evidence="1">
    <location>
        <begin position="129"/>
        <end position="256"/>
    </location>
</feature>
<dbReference type="InterPro" id="IPR036865">
    <property type="entry name" value="CRAL-TRIO_dom_sf"/>
</dbReference>
<dbReference type="EnsemblMetazoa" id="SCAU003069-RA">
    <property type="protein sequence ID" value="SCAU003069-PA"/>
    <property type="gene ID" value="SCAU003069"/>
</dbReference>
<sequence length="309" mass="36006">MANIKPLSEELQKIACEELNEVPSRIPEDLAALRQWLQLQPHLKVRDDDQFLVQFLRGCKYSLEKAKEKIDLFYSLKSRYPEMFNTTDVKEEEFRKFHRLGCFQILPKPLHETGPRIAFIRYNYSTKDYNIEDLTKLIVAMVELSIIHDPYICINGMVYIVDIGSASPSHFLQITPNYCKKSVSFIEKSMPLRIKSLYFINNSTAAQQAFRILIPLFSEKLQKRIRFIGHNLEELYSEIPIKYLPKEYGGELPSLESITAEYEKTWDENHTFFQENAQYGTDETLRRGKPLDIDGLFGVGGSFRKINVD</sequence>
<evidence type="ECO:0000313" key="2">
    <source>
        <dbReference type="EnsemblMetazoa" id="SCAU003069-PA"/>
    </source>
</evidence>
<dbReference type="SMART" id="SM01100">
    <property type="entry name" value="CRAL_TRIO_N"/>
    <property type="match status" value="1"/>
</dbReference>
<dbReference type="Proteomes" id="UP000095300">
    <property type="component" value="Unassembled WGS sequence"/>
</dbReference>
<proteinExistence type="predicted"/>
<dbReference type="GO" id="GO:1902936">
    <property type="term" value="F:phosphatidylinositol bisphosphate binding"/>
    <property type="evidence" value="ECO:0007669"/>
    <property type="project" value="TreeGrafter"/>
</dbReference>
<keyword evidence="3" id="KW-1185">Reference proteome</keyword>
<dbReference type="VEuPathDB" id="VectorBase:SCAU003069"/>
<dbReference type="Gene3D" id="1.10.8.20">
    <property type="entry name" value="N-terminal domain of phosphatidylinositol transfer protein sec14p"/>
    <property type="match status" value="1"/>
</dbReference>
<dbReference type="SUPFAM" id="SSF46938">
    <property type="entry name" value="CRAL/TRIO N-terminal domain"/>
    <property type="match status" value="1"/>
</dbReference>
<dbReference type="Gene3D" id="1.20.5.1200">
    <property type="entry name" value="Alpha-tocopherol transfer"/>
    <property type="match status" value="1"/>
</dbReference>
<dbReference type="InterPro" id="IPR036273">
    <property type="entry name" value="CRAL/TRIO_N_dom_sf"/>
</dbReference>
<dbReference type="OrthoDB" id="6682367at2759"/>
<evidence type="ECO:0000313" key="3">
    <source>
        <dbReference type="Proteomes" id="UP000095300"/>
    </source>
</evidence>
<dbReference type="InterPro" id="IPR011074">
    <property type="entry name" value="CRAL/TRIO_N_dom"/>
</dbReference>
<dbReference type="PANTHER" id="PTHR10174">
    <property type="entry name" value="ALPHA-TOCOPHEROL TRANSFER PROTEIN-RELATED"/>
    <property type="match status" value="1"/>
</dbReference>
<dbReference type="AlphaFoldDB" id="A0A1I8NY00"/>
<dbReference type="CDD" id="cd00170">
    <property type="entry name" value="SEC14"/>
    <property type="match status" value="1"/>
</dbReference>
<dbReference type="SMART" id="SM00516">
    <property type="entry name" value="SEC14"/>
    <property type="match status" value="1"/>
</dbReference>
<dbReference type="PANTHER" id="PTHR10174:SF216">
    <property type="entry name" value="CRAL-TRIO DOMAIN-CONTAINING PROTEIN-RELATED"/>
    <property type="match status" value="1"/>
</dbReference>
<reference evidence="2" key="1">
    <citation type="submission" date="2020-05" db="UniProtKB">
        <authorList>
            <consortium name="EnsemblMetazoa"/>
        </authorList>
    </citation>
    <scope>IDENTIFICATION</scope>
    <source>
        <strain evidence="2">USDA</strain>
    </source>
</reference>
<dbReference type="GO" id="GO:0016020">
    <property type="term" value="C:membrane"/>
    <property type="evidence" value="ECO:0007669"/>
    <property type="project" value="TreeGrafter"/>
</dbReference>
<protein>
    <recommendedName>
        <fullName evidence="1">CRAL-TRIO domain-containing protein</fullName>
    </recommendedName>
</protein>
<dbReference type="SUPFAM" id="SSF52087">
    <property type="entry name" value="CRAL/TRIO domain"/>
    <property type="match status" value="1"/>
</dbReference>